<keyword evidence="1" id="KW-0812">Transmembrane</keyword>
<accession>E4RME6</accession>
<gene>
    <name evidence="2" type="ordered locus">Halsa_1036</name>
</gene>
<protein>
    <recommendedName>
        <fullName evidence="4">YvrJ family protein</fullName>
    </recommendedName>
</protein>
<name>E4RME6_HALHG</name>
<dbReference type="KEGG" id="has:Halsa_1036"/>
<keyword evidence="1" id="KW-1133">Transmembrane helix</keyword>
<evidence type="ECO:0008006" key="4">
    <source>
        <dbReference type="Google" id="ProtNLM"/>
    </source>
</evidence>
<dbReference type="InterPro" id="IPR024419">
    <property type="entry name" value="YvrJ"/>
</dbReference>
<keyword evidence="3" id="KW-1185">Reference proteome</keyword>
<keyword evidence="1" id="KW-0472">Membrane</keyword>
<reference evidence="2 3" key="1">
    <citation type="submission" date="2010-11" db="EMBL/GenBank/DDBJ databases">
        <title>Complete sequence of Halanaerobium sp. sapolanicus.</title>
        <authorList>
            <consortium name="US DOE Joint Genome Institute"/>
            <person name="Lucas S."/>
            <person name="Copeland A."/>
            <person name="Lapidus A."/>
            <person name="Cheng J.-F."/>
            <person name="Bruce D."/>
            <person name="Goodwin L."/>
            <person name="Pitluck S."/>
            <person name="Davenport K."/>
            <person name="Detter J.C."/>
            <person name="Han C."/>
            <person name="Tapia R."/>
            <person name="Land M."/>
            <person name="Hauser L."/>
            <person name="Jeffries C."/>
            <person name="Kyrpides N."/>
            <person name="Ivanova N."/>
            <person name="Mikhailova N."/>
            <person name="Begemann M.B."/>
            <person name="Mormile M.R."/>
            <person name="Wall J.D."/>
            <person name="Elias D.A."/>
            <person name="Woyke T."/>
        </authorList>
    </citation>
    <scope>NUCLEOTIDE SEQUENCE [LARGE SCALE GENOMIC DNA]</scope>
    <source>
        <strain evidence="3">sapolanicus</strain>
    </source>
</reference>
<evidence type="ECO:0000313" key="3">
    <source>
        <dbReference type="Proteomes" id="UP000007434"/>
    </source>
</evidence>
<evidence type="ECO:0000256" key="1">
    <source>
        <dbReference type="SAM" id="Phobius"/>
    </source>
</evidence>
<organism evidence="2 3">
    <name type="scientific">Halanaerobium hydrogeniformans</name>
    <name type="common">Halanaerobium sp. (strain sapolanicus)</name>
    <dbReference type="NCBI Taxonomy" id="656519"/>
    <lineage>
        <taxon>Bacteria</taxon>
        <taxon>Bacillati</taxon>
        <taxon>Bacillota</taxon>
        <taxon>Clostridia</taxon>
        <taxon>Halanaerobiales</taxon>
        <taxon>Halanaerobiaceae</taxon>
        <taxon>Halanaerobium</taxon>
    </lineage>
</organism>
<dbReference type="Pfam" id="PF12841">
    <property type="entry name" value="YvrJ"/>
    <property type="match status" value="1"/>
</dbReference>
<dbReference type="AlphaFoldDB" id="E4RME6"/>
<sequence>MEELFTLISSYGFPMVLSVYLLIRFETKLKDLESSIDTLILLNNSSDNRSSNKTDFIH</sequence>
<evidence type="ECO:0000313" key="2">
    <source>
        <dbReference type="EMBL" id="ADQ14477.1"/>
    </source>
</evidence>
<dbReference type="Proteomes" id="UP000007434">
    <property type="component" value="Chromosome"/>
</dbReference>
<dbReference type="OrthoDB" id="2662123at2"/>
<feature type="transmembrane region" description="Helical" evidence="1">
    <location>
        <begin position="6"/>
        <end position="23"/>
    </location>
</feature>
<dbReference type="EMBL" id="CP002304">
    <property type="protein sequence ID" value="ADQ14477.1"/>
    <property type="molecule type" value="Genomic_DNA"/>
</dbReference>
<reference evidence="2 3" key="2">
    <citation type="journal article" date="2011" name="J. Bacteriol.">
        <title>Complete Genome Sequence of the Haloalkaliphilic, Hydrogen Producing Halanaerobium hydrogenoformans.</title>
        <authorList>
            <person name="Brown S.D."/>
            <person name="Begemann M.B."/>
            <person name="Mormile M.R."/>
            <person name="Wall J.D."/>
            <person name="Han C.S."/>
            <person name="Goodwin L.A."/>
            <person name="Pitluck S."/>
            <person name="Land M.L."/>
            <person name="Hauser L.J."/>
            <person name="Elias D.A."/>
        </authorList>
    </citation>
    <scope>NUCLEOTIDE SEQUENCE [LARGE SCALE GENOMIC DNA]</scope>
    <source>
        <strain evidence="3">sapolanicus</strain>
    </source>
</reference>
<dbReference type="RefSeq" id="WP_013405565.1">
    <property type="nucleotide sequence ID" value="NC_014654.1"/>
</dbReference>
<proteinExistence type="predicted"/>
<dbReference type="HOGENOM" id="CLU_198854_2_0_9"/>